<keyword evidence="6" id="KW-1142">T=3 icosahedral capsid protein</keyword>
<sequence>MNRNGATPTRGRGKRAIPNPPRRRARGKSVERGSAPLQYVTTLGPSRPRMGQGQGWQKLSHEEIILQVNSSTTADTIQTIPIIPRLSVPAGDKPIYSGSAPHLRTIGSAFAIHRWRALSFEWIPSCPTTTPGNLVLRFYPNYSTETPKTLTDLMDSESLVLVPSLSGKTYRPKIETRGNPPELRNIDATAFSALSDEDKGDYSVGRLVVGSSKQAVVIQLGLLRMRYSAEMRGATSISGVSA</sequence>
<dbReference type="InterPro" id="IPR000937">
    <property type="entry name" value="Capsid_prot_S-dom_vir"/>
</dbReference>
<keyword evidence="4" id="KW-0167">Capsid protein</keyword>
<dbReference type="Pfam" id="PF00729">
    <property type="entry name" value="Viral_coat"/>
    <property type="match status" value="1"/>
</dbReference>
<proteinExistence type="inferred from homology"/>
<evidence type="ECO:0000256" key="5">
    <source>
        <dbReference type="ARBA" id="ARBA00022844"/>
    </source>
</evidence>
<comment type="subcellular location">
    <subcellularLocation>
        <location evidence="1">Virion</location>
    </subcellularLocation>
</comment>
<evidence type="ECO:0000256" key="4">
    <source>
        <dbReference type="ARBA" id="ARBA00022561"/>
    </source>
</evidence>
<feature type="region of interest" description="Disordered" evidence="7">
    <location>
        <begin position="1"/>
        <end position="35"/>
    </location>
</feature>
<dbReference type="EMBL" id="MH885652">
    <property type="protein sequence ID" value="AYG96556.1"/>
    <property type="molecule type" value="Genomic_RNA"/>
</dbReference>
<evidence type="ECO:0000256" key="2">
    <source>
        <dbReference type="ARBA" id="ARBA00007446"/>
    </source>
</evidence>
<feature type="domain" description="Icosahedral viral capsid protein S" evidence="8">
    <location>
        <begin position="36"/>
        <end position="236"/>
    </location>
</feature>
<evidence type="ECO:0000256" key="6">
    <source>
        <dbReference type="ARBA" id="ARBA00023060"/>
    </source>
</evidence>
<protein>
    <recommendedName>
        <fullName evidence="3">Capsid protein</fullName>
    </recommendedName>
</protein>
<reference evidence="9" key="1">
    <citation type="journal article" date="2018" name="Mol. Plant Microbe Interact.">
        <title>A Two-Amino Acid Difference in the Coat Protein of Satellite panicum mosaic virus Isolates is Responsible for Differential Synergistic Interactions with Panicum mosaic virus.</title>
        <authorList>
            <person name="Chowda-Reddy R.V."/>
            <person name="Palmer N."/>
            <person name="Edme S."/>
            <person name="Sarath G."/>
            <person name="Kovacs F."/>
            <person name="Yuen G.Y."/>
            <person name="Mitchell R."/>
            <person name="Tatineni S."/>
        </authorList>
    </citation>
    <scope>NUCLEOTIDE SEQUENCE</scope>
    <source>
        <strain evidence="9">Nebraska</strain>
    </source>
</reference>
<evidence type="ECO:0000256" key="1">
    <source>
        <dbReference type="ARBA" id="ARBA00004328"/>
    </source>
</evidence>
<evidence type="ECO:0000259" key="8">
    <source>
        <dbReference type="Pfam" id="PF00729"/>
    </source>
</evidence>
<dbReference type="GO" id="GO:0039617">
    <property type="term" value="C:T=3 icosahedral viral capsid"/>
    <property type="evidence" value="ECO:0007669"/>
    <property type="project" value="UniProtKB-KW"/>
</dbReference>
<evidence type="ECO:0000313" key="9">
    <source>
        <dbReference type="EMBL" id="AYG96556.1"/>
    </source>
</evidence>
<organism evidence="9">
    <name type="scientific">Panicum mosaic virus</name>
    <dbReference type="NCBI Taxonomy" id="40279"/>
    <lineage>
        <taxon>Viruses</taxon>
        <taxon>Riboviria</taxon>
        <taxon>Orthornavirae</taxon>
        <taxon>Kitrinoviricota</taxon>
        <taxon>Tolucaviricetes</taxon>
        <taxon>Tolivirales</taxon>
        <taxon>Tombusviridae</taxon>
        <taxon>Procedovirinae</taxon>
        <taxon>Panicovirus</taxon>
        <taxon>Panicovirus panici</taxon>
    </lineage>
</organism>
<name>A0A3G1TYA7_9TOMB</name>
<feature type="compositionally biased region" description="Basic residues" evidence="7">
    <location>
        <begin position="11"/>
        <end position="27"/>
    </location>
</feature>
<dbReference type="SUPFAM" id="SSF88633">
    <property type="entry name" value="Positive stranded ssRNA viruses"/>
    <property type="match status" value="1"/>
</dbReference>
<dbReference type="Gene3D" id="2.60.120.20">
    <property type="match status" value="1"/>
</dbReference>
<dbReference type="GO" id="GO:0005198">
    <property type="term" value="F:structural molecule activity"/>
    <property type="evidence" value="ECO:0007669"/>
    <property type="project" value="InterPro"/>
</dbReference>
<evidence type="ECO:0000256" key="7">
    <source>
        <dbReference type="SAM" id="MobiDB-lite"/>
    </source>
</evidence>
<dbReference type="InterPro" id="IPR029053">
    <property type="entry name" value="Viral_coat"/>
</dbReference>
<evidence type="ECO:0000256" key="3">
    <source>
        <dbReference type="ARBA" id="ARBA00018091"/>
    </source>
</evidence>
<comment type="similarity">
    <text evidence="2">Belongs to the icosahedral plant coat protein family.</text>
</comment>
<accession>A0A3G1TYA7</accession>
<keyword evidence="5" id="KW-0946">Virion</keyword>